<accession>A0A517SYB9</accession>
<evidence type="ECO:0000256" key="1">
    <source>
        <dbReference type="ARBA" id="ARBA00023125"/>
    </source>
</evidence>
<dbReference type="PROSITE" id="PS50110">
    <property type="entry name" value="RESPONSE_REGULATORY"/>
    <property type="match status" value="1"/>
</dbReference>
<dbReference type="SUPFAM" id="SSF46894">
    <property type="entry name" value="C-terminal effector domain of the bipartite response regulators"/>
    <property type="match status" value="1"/>
</dbReference>
<feature type="modified residue" description="4-aspartylphosphate" evidence="2">
    <location>
        <position position="63"/>
    </location>
</feature>
<sequence length="206" mass="23423">MIQASPVAESVYAIQPFMVVLRSSRLSVQSLPDALSFQTAEVSDWGGVFHKLSTFRPGCVLVDFDEGREHLLSAVREFADQGIRFSIIGVTVDRSRRTLHQAMRHGILDLVSRPLDARALGDAVNEAFHYDSHGDDSLCEMRSCFAKLTPKEREMLPHLLLGVPSRRLASQFLVTYQTIDRHRKRVIEKMKVDNMTELAMKLYRSY</sequence>
<dbReference type="InterPro" id="IPR000792">
    <property type="entry name" value="Tscrpt_reg_LuxR_C"/>
</dbReference>
<dbReference type="GO" id="GO:0003677">
    <property type="term" value="F:DNA binding"/>
    <property type="evidence" value="ECO:0007669"/>
    <property type="project" value="UniProtKB-KW"/>
</dbReference>
<organism evidence="4 5">
    <name type="scientific">Stieleria bergensis</name>
    <dbReference type="NCBI Taxonomy" id="2528025"/>
    <lineage>
        <taxon>Bacteria</taxon>
        <taxon>Pseudomonadati</taxon>
        <taxon>Planctomycetota</taxon>
        <taxon>Planctomycetia</taxon>
        <taxon>Pirellulales</taxon>
        <taxon>Pirellulaceae</taxon>
        <taxon>Stieleria</taxon>
    </lineage>
</organism>
<dbReference type="PRINTS" id="PR00038">
    <property type="entry name" value="HTHLUXR"/>
</dbReference>
<dbReference type="GO" id="GO:0000160">
    <property type="term" value="P:phosphorelay signal transduction system"/>
    <property type="evidence" value="ECO:0007669"/>
    <property type="project" value="InterPro"/>
</dbReference>
<dbReference type="Gene3D" id="3.40.50.2300">
    <property type="match status" value="1"/>
</dbReference>
<keyword evidence="2" id="KW-0597">Phosphoprotein</keyword>
<dbReference type="InterPro" id="IPR036388">
    <property type="entry name" value="WH-like_DNA-bd_sf"/>
</dbReference>
<dbReference type="Gene3D" id="1.10.10.10">
    <property type="entry name" value="Winged helix-like DNA-binding domain superfamily/Winged helix DNA-binding domain"/>
    <property type="match status" value="1"/>
</dbReference>
<dbReference type="SUPFAM" id="SSF52172">
    <property type="entry name" value="CheY-like"/>
    <property type="match status" value="1"/>
</dbReference>
<feature type="domain" description="Response regulatory" evidence="3">
    <location>
        <begin position="10"/>
        <end position="128"/>
    </location>
</feature>
<dbReference type="Pfam" id="PF00196">
    <property type="entry name" value="GerE"/>
    <property type="match status" value="1"/>
</dbReference>
<dbReference type="InterPro" id="IPR011006">
    <property type="entry name" value="CheY-like_superfamily"/>
</dbReference>
<dbReference type="Proteomes" id="UP000315003">
    <property type="component" value="Chromosome"/>
</dbReference>
<evidence type="ECO:0000313" key="5">
    <source>
        <dbReference type="Proteomes" id="UP000315003"/>
    </source>
</evidence>
<dbReference type="InterPro" id="IPR001789">
    <property type="entry name" value="Sig_transdc_resp-reg_receiver"/>
</dbReference>
<keyword evidence="5" id="KW-1185">Reference proteome</keyword>
<proteinExistence type="predicted"/>
<gene>
    <name evidence="4" type="primary">tdiR_1</name>
    <name evidence="4" type="ORF">SV7mr_36760</name>
</gene>
<dbReference type="SMART" id="SM00421">
    <property type="entry name" value="HTH_LUXR"/>
    <property type="match status" value="1"/>
</dbReference>
<name>A0A517SYB9_9BACT</name>
<keyword evidence="1" id="KW-0238">DNA-binding</keyword>
<dbReference type="EMBL" id="CP036272">
    <property type="protein sequence ID" value="QDT61144.1"/>
    <property type="molecule type" value="Genomic_DNA"/>
</dbReference>
<protein>
    <submittedName>
        <fullName evidence="4">Transcriptional regulatory protein TdiR</fullName>
    </submittedName>
</protein>
<evidence type="ECO:0000256" key="2">
    <source>
        <dbReference type="PROSITE-ProRule" id="PRU00169"/>
    </source>
</evidence>
<evidence type="ECO:0000259" key="3">
    <source>
        <dbReference type="PROSITE" id="PS50110"/>
    </source>
</evidence>
<dbReference type="OrthoDB" id="9782655at2"/>
<dbReference type="InterPro" id="IPR016032">
    <property type="entry name" value="Sig_transdc_resp-reg_C-effctor"/>
</dbReference>
<reference evidence="4 5" key="1">
    <citation type="submission" date="2019-02" db="EMBL/GenBank/DDBJ databases">
        <title>Deep-cultivation of Planctomycetes and their phenomic and genomic characterization uncovers novel biology.</title>
        <authorList>
            <person name="Wiegand S."/>
            <person name="Jogler M."/>
            <person name="Boedeker C."/>
            <person name="Pinto D."/>
            <person name="Vollmers J."/>
            <person name="Rivas-Marin E."/>
            <person name="Kohn T."/>
            <person name="Peeters S.H."/>
            <person name="Heuer A."/>
            <person name="Rast P."/>
            <person name="Oberbeckmann S."/>
            <person name="Bunk B."/>
            <person name="Jeske O."/>
            <person name="Meyerdierks A."/>
            <person name="Storesund J.E."/>
            <person name="Kallscheuer N."/>
            <person name="Luecker S."/>
            <person name="Lage O.M."/>
            <person name="Pohl T."/>
            <person name="Merkel B.J."/>
            <person name="Hornburger P."/>
            <person name="Mueller R.-W."/>
            <person name="Bruemmer F."/>
            <person name="Labrenz M."/>
            <person name="Spormann A.M."/>
            <person name="Op den Camp H."/>
            <person name="Overmann J."/>
            <person name="Amann R."/>
            <person name="Jetten M.S.M."/>
            <person name="Mascher T."/>
            <person name="Medema M.H."/>
            <person name="Devos D.P."/>
            <person name="Kaster A.-K."/>
            <person name="Ovreas L."/>
            <person name="Rohde M."/>
            <person name="Galperin M.Y."/>
            <person name="Jogler C."/>
        </authorList>
    </citation>
    <scope>NUCLEOTIDE SEQUENCE [LARGE SCALE GENOMIC DNA]</scope>
    <source>
        <strain evidence="4 5">SV_7m_r</strain>
    </source>
</reference>
<dbReference type="RefSeq" id="WP_145274890.1">
    <property type="nucleotide sequence ID" value="NZ_CP036272.1"/>
</dbReference>
<evidence type="ECO:0000313" key="4">
    <source>
        <dbReference type="EMBL" id="QDT61144.1"/>
    </source>
</evidence>
<dbReference type="AlphaFoldDB" id="A0A517SYB9"/>
<dbReference type="GO" id="GO:0006355">
    <property type="term" value="P:regulation of DNA-templated transcription"/>
    <property type="evidence" value="ECO:0007669"/>
    <property type="project" value="InterPro"/>
</dbReference>